<proteinExistence type="predicted"/>
<dbReference type="EMBL" id="CADIJM010000002">
    <property type="protein sequence ID" value="CAB3675292.1"/>
    <property type="molecule type" value="Genomic_DNA"/>
</dbReference>
<feature type="signal peptide" evidence="1">
    <location>
        <begin position="1"/>
        <end position="28"/>
    </location>
</feature>
<dbReference type="Proteomes" id="UP000494214">
    <property type="component" value="Unassembled WGS sequence"/>
</dbReference>
<keyword evidence="1" id="KW-0732">Signal</keyword>
<evidence type="ECO:0000313" key="2">
    <source>
        <dbReference type="EMBL" id="CAB3675292.1"/>
    </source>
</evidence>
<name>A0A6S6ZHM6_9BURK</name>
<sequence length="248" mass="27038">MTWIHRFWPARCNWLAALALCVYLPANAAQATPSDAIQPPALVWGAVPSADLYLLVASPRLSKPELQQLVADRIGRGIGDSHTITQVWSNVPEPIQLWLSIDPTRLKEAKLSTDQALEALAAKLDISAQPTQGIRPPPAWIYSGATREKLEAWSDAPPRLADGTVVNPSEWTTVAYRQAPESWESWNKVGVSLAVSAASRRDSLDSIVSERLQALASHLPDDVSVMILPVGPRLNEADGIFVTVARDE</sequence>
<protein>
    <submittedName>
        <fullName evidence="2">Uncharacterized protein</fullName>
    </submittedName>
</protein>
<evidence type="ECO:0000313" key="3">
    <source>
        <dbReference type="Proteomes" id="UP000494214"/>
    </source>
</evidence>
<dbReference type="AlphaFoldDB" id="A0A6S6ZHM6"/>
<evidence type="ECO:0000256" key="1">
    <source>
        <dbReference type="SAM" id="SignalP"/>
    </source>
</evidence>
<reference evidence="2 3" key="1">
    <citation type="submission" date="2020-04" db="EMBL/GenBank/DDBJ databases">
        <authorList>
            <person name="De Canck E."/>
        </authorList>
    </citation>
    <scope>NUCLEOTIDE SEQUENCE [LARGE SCALE GENOMIC DNA]</scope>
    <source>
        <strain evidence="2 3">LMG 26690</strain>
    </source>
</reference>
<feature type="chain" id="PRO_5028926696" evidence="1">
    <location>
        <begin position="29"/>
        <end position="248"/>
    </location>
</feature>
<organism evidence="2 3">
    <name type="scientific">Achromobacter animicus</name>
    <dbReference type="NCBI Taxonomy" id="1389935"/>
    <lineage>
        <taxon>Bacteria</taxon>
        <taxon>Pseudomonadati</taxon>
        <taxon>Pseudomonadota</taxon>
        <taxon>Betaproteobacteria</taxon>
        <taxon>Burkholderiales</taxon>
        <taxon>Alcaligenaceae</taxon>
        <taxon>Achromobacter</taxon>
    </lineage>
</organism>
<gene>
    <name evidence="2" type="ORF">LMG26690_01290</name>
</gene>
<keyword evidence="3" id="KW-1185">Reference proteome</keyword>
<accession>A0A6S6ZHM6</accession>